<dbReference type="PRINTS" id="PR00419">
    <property type="entry name" value="ADXRDTASE"/>
</dbReference>
<dbReference type="InterPro" id="IPR036188">
    <property type="entry name" value="FAD/NAD-bd_sf"/>
</dbReference>
<keyword evidence="2" id="KW-1185">Reference proteome</keyword>
<proteinExistence type="predicted"/>
<dbReference type="Pfam" id="PF13450">
    <property type="entry name" value="NAD_binding_8"/>
    <property type="match status" value="1"/>
</dbReference>
<name>A0A7G5FHU7_9CORY</name>
<dbReference type="AlphaFoldDB" id="A0A7G5FHU7"/>
<accession>A0A7G5FHU7</accession>
<reference evidence="1 2" key="1">
    <citation type="submission" date="2020-07" db="EMBL/GenBank/DDBJ databases">
        <title>non toxigenic Corynebacterium sp. nov from a clinical source.</title>
        <authorList>
            <person name="Bernier A.-M."/>
            <person name="Bernard K."/>
        </authorList>
    </citation>
    <scope>NUCLEOTIDE SEQUENCE [LARGE SCALE GENOMIC DNA]</scope>
    <source>
        <strain evidence="2">NML 93-0612</strain>
    </source>
</reference>
<dbReference type="PANTHER" id="PTHR10668:SF105">
    <property type="entry name" value="DEHYDROGENASE-RELATED"/>
    <property type="match status" value="1"/>
</dbReference>
<evidence type="ECO:0000313" key="2">
    <source>
        <dbReference type="Proteomes" id="UP000515570"/>
    </source>
</evidence>
<protein>
    <submittedName>
        <fullName evidence="1">NAD(P)/FAD-dependent oxidoreductase</fullName>
    </submittedName>
</protein>
<dbReference type="EMBL" id="CP059833">
    <property type="protein sequence ID" value="QMV86188.1"/>
    <property type="molecule type" value="Genomic_DNA"/>
</dbReference>
<gene>
    <name evidence="1" type="ORF">HW450_05605</name>
</gene>
<organism evidence="1 2">
    <name type="scientific">Corynebacterium hindlerae</name>
    <dbReference type="NCBI Taxonomy" id="699041"/>
    <lineage>
        <taxon>Bacteria</taxon>
        <taxon>Bacillati</taxon>
        <taxon>Actinomycetota</taxon>
        <taxon>Actinomycetes</taxon>
        <taxon>Mycobacteriales</taxon>
        <taxon>Corynebacteriaceae</taxon>
        <taxon>Corynebacterium</taxon>
    </lineage>
</organism>
<dbReference type="RefSeq" id="WP_182386998.1">
    <property type="nucleotide sequence ID" value="NZ_CP059833.1"/>
</dbReference>
<dbReference type="Gene3D" id="3.50.50.60">
    <property type="entry name" value="FAD/NAD(P)-binding domain"/>
    <property type="match status" value="1"/>
</dbReference>
<dbReference type="Proteomes" id="UP000515570">
    <property type="component" value="Chromosome"/>
</dbReference>
<evidence type="ECO:0000313" key="1">
    <source>
        <dbReference type="EMBL" id="QMV86188.1"/>
    </source>
</evidence>
<dbReference type="SUPFAM" id="SSF51905">
    <property type="entry name" value="FAD/NAD(P)-binding domain"/>
    <property type="match status" value="1"/>
</dbReference>
<sequence length="493" mass="52907">MVRVAVVGAGPNGLTAAALLAKAGVEVEVYEANSEPGGAARSSRQVFGSGTIVDLGAAGHPFGVASPVFSNLELERYGLRWLHATHPMAHPMDDGPAAVLYSSLDATANQFAENTRDGVRWRRLHEQLCLHIDDYLEDFLSPMLRVPRHPIKMAIFGPVGLLSARTLASRAFVSEEARALLAGSAAHAICPPSHPFTSAFGLLFSALGMTRGWPVAAGGSQSVIRALLAVLEEHGGILHTGACIRDLRELGRRDAIVLNVAVPQALRFSGVDMSPRVYRALDRWVPGPGVYKVDFLLDRPVPWLDPKVKEAGTVHVCGTMADIQAAEELVHKGVMPARPFVMVCQQQVADPSRASQGRQVLWTYAHVPHGYREVYIGEVMEKIILQIERFAPGFRSSIVNYHLCSPKDLERGNENLVGGDIGGGAMSGAQALFRPRVTRDPYVIGYANDVPVVMASGSVPPGAGVHGMAGYHAARRVLQLVAKAEKSFVPGIV</sequence>
<dbReference type="PANTHER" id="PTHR10668">
    <property type="entry name" value="PHYTOENE DEHYDROGENASE"/>
    <property type="match status" value="1"/>
</dbReference>